<feature type="compositionally biased region" description="Basic and acidic residues" evidence="6">
    <location>
        <begin position="811"/>
        <end position="820"/>
    </location>
</feature>
<keyword evidence="3 7" id="KW-0812">Transmembrane</keyword>
<organism evidence="10 11">
    <name type="scientific">Mesorhizobium marinum</name>
    <dbReference type="NCBI Taxonomy" id="3228790"/>
    <lineage>
        <taxon>Bacteria</taxon>
        <taxon>Pseudomonadati</taxon>
        <taxon>Pseudomonadota</taxon>
        <taxon>Alphaproteobacteria</taxon>
        <taxon>Hyphomicrobiales</taxon>
        <taxon>Phyllobacteriaceae</taxon>
        <taxon>Mesorhizobium</taxon>
    </lineage>
</organism>
<keyword evidence="2" id="KW-1003">Cell membrane</keyword>
<keyword evidence="4 7" id="KW-1133">Transmembrane helix</keyword>
<feature type="domain" description="DUF4131" evidence="9">
    <location>
        <begin position="119"/>
        <end position="264"/>
    </location>
</feature>
<dbReference type="InterPro" id="IPR025405">
    <property type="entry name" value="DUF4131"/>
</dbReference>
<feature type="transmembrane region" description="Helical" evidence="7">
    <location>
        <begin position="579"/>
        <end position="598"/>
    </location>
</feature>
<evidence type="ECO:0000256" key="7">
    <source>
        <dbReference type="SAM" id="Phobius"/>
    </source>
</evidence>
<evidence type="ECO:0000313" key="11">
    <source>
        <dbReference type="Proteomes" id="UP001556196"/>
    </source>
</evidence>
<protein>
    <submittedName>
        <fullName evidence="10">ComEC/Rec2 family competence protein</fullName>
    </submittedName>
</protein>
<evidence type="ECO:0000259" key="9">
    <source>
        <dbReference type="Pfam" id="PF13567"/>
    </source>
</evidence>
<comment type="subcellular location">
    <subcellularLocation>
        <location evidence="1">Cell membrane</location>
        <topology evidence="1">Multi-pass membrane protein</topology>
    </subcellularLocation>
</comment>
<feature type="transmembrane region" description="Helical" evidence="7">
    <location>
        <begin position="376"/>
        <end position="396"/>
    </location>
</feature>
<feature type="transmembrane region" description="Helical" evidence="7">
    <location>
        <begin position="402"/>
        <end position="432"/>
    </location>
</feature>
<dbReference type="InterPro" id="IPR004477">
    <property type="entry name" value="ComEC_N"/>
</dbReference>
<feature type="transmembrane region" description="Helical" evidence="7">
    <location>
        <begin position="520"/>
        <end position="547"/>
    </location>
</feature>
<feature type="transmembrane region" description="Helical" evidence="7">
    <location>
        <begin position="116"/>
        <end position="133"/>
    </location>
</feature>
<keyword evidence="11" id="KW-1185">Reference proteome</keyword>
<evidence type="ECO:0000259" key="8">
    <source>
        <dbReference type="Pfam" id="PF03772"/>
    </source>
</evidence>
<dbReference type="EMBL" id="JBFOCI010000008">
    <property type="protein sequence ID" value="MEW9808394.1"/>
    <property type="molecule type" value="Genomic_DNA"/>
</dbReference>
<keyword evidence="5 7" id="KW-0472">Membrane</keyword>
<evidence type="ECO:0000313" key="10">
    <source>
        <dbReference type="EMBL" id="MEW9808394.1"/>
    </source>
</evidence>
<feature type="region of interest" description="Disordered" evidence="6">
    <location>
        <begin position="671"/>
        <end position="691"/>
    </location>
</feature>
<feature type="transmembrane region" description="Helical" evidence="7">
    <location>
        <begin position="482"/>
        <end position="508"/>
    </location>
</feature>
<evidence type="ECO:0000256" key="3">
    <source>
        <dbReference type="ARBA" id="ARBA00022692"/>
    </source>
</evidence>
<accession>A0ABV3R4Z1</accession>
<evidence type="ECO:0000256" key="2">
    <source>
        <dbReference type="ARBA" id="ARBA00022475"/>
    </source>
</evidence>
<evidence type="ECO:0000256" key="1">
    <source>
        <dbReference type="ARBA" id="ARBA00004651"/>
    </source>
</evidence>
<evidence type="ECO:0000256" key="5">
    <source>
        <dbReference type="ARBA" id="ARBA00023136"/>
    </source>
</evidence>
<feature type="compositionally biased region" description="Low complexity" evidence="6">
    <location>
        <begin position="677"/>
        <end position="691"/>
    </location>
</feature>
<feature type="transmembrane region" description="Helical" evidence="7">
    <location>
        <begin position="91"/>
        <end position="110"/>
    </location>
</feature>
<evidence type="ECO:0000256" key="6">
    <source>
        <dbReference type="SAM" id="MobiDB-lite"/>
    </source>
</evidence>
<dbReference type="Pfam" id="PF13567">
    <property type="entry name" value="DUF4131"/>
    <property type="match status" value="1"/>
</dbReference>
<feature type="region of interest" description="Disordered" evidence="6">
    <location>
        <begin position="797"/>
        <end position="837"/>
    </location>
</feature>
<dbReference type="RefSeq" id="WP_367725627.1">
    <property type="nucleotide sequence ID" value="NZ_JBFOCI010000008.1"/>
</dbReference>
<dbReference type="InterPro" id="IPR052159">
    <property type="entry name" value="Competence_DNA_uptake"/>
</dbReference>
<gene>
    <name evidence="10" type="ORF">ABUE31_20580</name>
</gene>
<evidence type="ECO:0000256" key="4">
    <source>
        <dbReference type="ARBA" id="ARBA00022989"/>
    </source>
</evidence>
<feature type="domain" description="ComEC/Rec2-related protein" evidence="8">
    <location>
        <begin position="314"/>
        <end position="604"/>
    </location>
</feature>
<dbReference type="Proteomes" id="UP001556196">
    <property type="component" value="Unassembled WGS sequence"/>
</dbReference>
<dbReference type="PANTHER" id="PTHR30619:SF1">
    <property type="entry name" value="RECOMBINATION PROTEIN 2"/>
    <property type="match status" value="1"/>
</dbReference>
<comment type="caution">
    <text evidence="10">The sequence shown here is derived from an EMBL/GenBank/DDBJ whole genome shotgun (WGS) entry which is preliminary data.</text>
</comment>
<sequence length="837" mass="86993">MAKDQSPASIGERAMFAPDAAPFALPPPKRVAADVTGEGIADARPAASPPRAMPPVSTTPAFRWLAKASLPAWGDAVRAASRAVETELDRGIAFVLAPVFLAVGAIIYFALAREPALASLAAGAVVLGILALATRSRPALNMPIAAALLLVLGALAAKTETLRADTKMLGGEVTTRLEGTVARIERLASGRVRLTIDVTATARPVLRHAPDRVRLSARRIPDGVAAGASVSGLVRLMPPSGPVRPDSYDFSFESYFDGIGASGYFLSGPEPIPSAAKASAVSAFKVAVERYRHAVAERISGHIGGAEGEIAAALVVGVRAGIPEDVNEALRKAGIYHIISISGLHMALVAGSIMWMLRSGFALFPDFASRHAVKKYAAALALIGLAGYLFISGAEVAAQRSFIMIAVMLAAVLLDRAALTLRNLAIAAIIVIALSPHEVVGPSFQMSFAATVALVGVYAAWSDWRTERPAGPPLARSLPVRLLRAVLLGFAGLAVTSIAAGGATAIYAAWHFQQMPSLGLFTNLAAMPIVSFVVMPFAVLGSLAMPFGLDGPFFQVMGIGLAWTVAIAQWFAERSPSDIVGLVPASAVAVLTVALLVATVFSTWLRLAAVPIAAAGFFLLIERPEPDLFASEDGRLVGLGIGDGIAVNRARPSQFTADNWRRALQADAVVRPEGRQQRSAAQSADATGDGTGAAKNLDGAAGFVCGDGLCLARHPAGATVAHALDTQAATDACAVAEVIVIEDATAANACRWSDALVVTGRDLAVGGSAAIVLSDDAPAEIRFAIATPYRPWHDQRRFSRAARGLPPYRRPAAETRKPDAKPSGPARSAVGQDETGQ</sequence>
<reference evidence="10 11" key="1">
    <citation type="submission" date="2024-06" db="EMBL/GenBank/DDBJ databases">
        <authorList>
            <person name="Tuo L."/>
        </authorList>
    </citation>
    <scope>NUCLEOTIDE SEQUENCE [LARGE SCALE GENOMIC DNA]</scope>
    <source>
        <strain evidence="10 11">ZMM04-5</strain>
    </source>
</reference>
<proteinExistence type="predicted"/>
<dbReference type="NCBIfam" id="TIGR00360">
    <property type="entry name" value="ComEC_N-term"/>
    <property type="match status" value="1"/>
</dbReference>
<dbReference type="PANTHER" id="PTHR30619">
    <property type="entry name" value="DNA INTERNALIZATION/COMPETENCE PROTEIN COMEC/REC2"/>
    <property type="match status" value="1"/>
</dbReference>
<feature type="transmembrane region" description="Helical" evidence="7">
    <location>
        <begin position="334"/>
        <end position="355"/>
    </location>
</feature>
<name>A0ABV3R4Z1_9HYPH</name>
<dbReference type="Pfam" id="PF03772">
    <property type="entry name" value="Competence"/>
    <property type="match status" value="1"/>
</dbReference>
<feature type="transmembrane region" description="Helical" evidence="7">
    <location>
        <begin position="553"/>
        <end position="572"/>
    </location>
</feature>